<dbReference type="SUPFAM" id="SSF52972">
    <property type="entry name" value="ITPase-like"/>
    <property type="match status" value="1"/>
</dbReference>
<evidence type="ECO:0000256" key="1">
    <source>
        <dbReference type="ARBA" id="ARBA00001968"/>
    </source>
</evidence>
<feature type="site" description="Important for substrate specificity" evidence="4">
    <location>
        <position position="73"/>
    </location>
</feature>
<sequence>MAELFLASASPRRRELLAQIAVPCVTQIASIDENPLPDEPATAYVERLAREKVRAGLTALGGRANAVVLGADTAVVLDGRILGKPQDFADFQRMLRALAGRTHQVLTAVALVSGDREAARVVASDVTFRALSEAEIEAYWASGEPCDKAGGYGIQGLAAVFVSRIEGSYSAVVGLPLCETAQLLADFGIPCWQMPTQG</sequence>
<comment type="subcellular location">
    <subcellularLocation>
        <location evidence="4">Cytoplasm</location>
    </subcellularLocation>
</comment>
<dbReference type="CDD" id="cd00555">
    <property type="entry name" value="Maf"/>
    <property type="match status" value="1"/>
</dbReference>
<dbReference type="Proteomes" id="UP001054897">
    <property type="component" value="Chromosome"/>
</dbReference>
<comment type="catalytic activity">
    <reaction evidence="4">
        <text>dTTP + H2O = dTMP + diphosphate + H(+)</text>
        <dbReference type="Rhea" id="RHEA:28534"/>
        <dbReference type="ChEBI" id="CHEBI:15377"/>
        <dbReference type="ChEBI" id="CHEBI:15378"/>
        <dbReference type="ChEBI" id="CHEBI:33019"/>
        <dbReference type="ChEBI" id="CHEBI:37568"/>
        <dbReference type="ChEBI" id="CHEBI:63528"/>
        <dbReference type="EC" id="3.6.1.9"/>
    </reaction>
</comment>
<dbReference type="NCBIfam" id="TIGR00172">
    <property type="entry name" value="maf"/>
    <property type="match status" value="1"/>
</dbReference>
<feature type="active site" description="Proton acceptor" evidence="4">
    <location>
        <position position="72"/>
    </location>
</feature>
<name>A0ABY5A9X8_9GAMM</name>
<dbReference type="HAMAP" id="MF_00528">
    <property type="entry name" value="Maf"/>
    <property type="match status" value="1"/>
</dbReference>
<feature type="site" description="Important for substrate specificity" evidence="4">
    <location>
        <position position="155"/>
    </location>
</feature>
<reference evidence="5" key="1">
    <citation type="submission" date="2022-06" db="EMBL/GenBank/DDBJ databases">
        <title>Complete genome of Pseudomonas hydrolytica DSWY01T.</title>
        <authorList>
            <person name="Jung J."/>
            <person name="Jeon C.O."/>
        </authorList>
    </citation>
    <scope>NUCLEOTIDE SEQUENCE</scope>
    <source>
        <strain evidence="5">DSWY01</strain>
    </source>
</reference>
<comment type="cofactor">
    <cofactor evidence="1 4">
        <name>a divalent metal cation</name>
        <dbReference type="ChEBI" id="CHEBI:60240"/>
    </cofactor>
</comment>
<dbReference type="EMBL" id="CP099397">
    <property type="protein sequence ID" value="USR40694.1"/>
    <property type="molecule type" value="Genomic_DNA"/>
</dbReference>
<comment type="catalytic activity">
    <reaction evidence="4">
        <text>UTP + H2O = UMP + diphosphate + H(+)</text>
        <dbReference type="Rhea" id="RHEA:29395"/>
        <dbReference type="ChEBI" id="CHEBI:15377"/>
        <dbReference type="ChEBI" id="CHEBI:15378"/>
        <dbReference type="ChEBI" id="CHEBI:33019"/>
        <dbReference type="ChEBI" id="CHEBI:46398"/>
        <dbReference type="ChEBI" id="CHEBI:57865"/>
        <dbReference type="EC" id="3.6.1.9"/>
    </reaction>
</comment>
<dbReference type="RefSeq" id="WP_129482901.1">
    <property type="nucleotide sequence ID" value="NZ_CP099397.1"/>
</dbReference>
<keyword evidence="3 4" id="KW-0546">Nucleotide metabolism</keyword>
<gene>
    <name evidence="5" type="ORF">L1F06_004420</name>
</gene>
<proteinExistence type="inferred from homology"/>
<dbReference type="PANTHER" id="PTHR43213">
    <property type="entry name" value="BIFUNCTIONAL DTTP/UTP PYROPHOSPHATASE/METHYLTRANSFERASE PROTEIN-RELATED"/>
    <property type="match status" value="1"/>
</dbReference>
<protein>
    <recommendedName>
        <fullName evidence="4">dTTP/UTP pyrophosphatase</fullName>
        <shortName evidence="4">dTTPase/UTPase</shortName>
        <ecNumber evidence="4">3.6.1.9</ecNumber>
    </recommendedName>
    <alternativeName>
        <fullName evidence="4">Nucleoside triphosphate pyrophosphatase</fullName>
    </alternativeName>
    <alternativeName>
        <fullName evidence="4">Nucleotide pyrophosphatase</fullName>
        <shortName evidence="4">Nucleotide PPase</shortName>
    </alternativeName>
</protein>
<comment type="caution">
    <text evidence="4">Lacks conserved residue(s) required for the propagation of feature annotation.</text>
</comment>
<dbReference type="PANTHER" id="PTHR43213:SF5">
    <property type="entry name" value="BIFUNCTIONAL DTTP_UTP PYROPHOSPHATASE_METHYLTRANSFERASE PROTEIN-RELATED"/>
    <property type="match status" value="1"/>
</dbReference>
<dbReference type="Pfam" id="PF02545">
    <property type="entry name" value="Maf"/>
    <property type="match status" value="1"/>
</dbReference>
<comment type="similarity">
    <text evidence="4">Belongs to the Maf family. YhdE subfamily.</text>
</comment>
<accession>A0ABY5A9X8</accession>
<evidence type="ECO:0000256" key="4">
    <source>
        <dbReference type="HAMAP-Rule" id="MF_00528"/>
    </source>
</evidence>
<dbReference type="InterPro" id="IPR029001">
    <property type="entry name" value="ITPase-like_fam"/>
</dbReference>
<dbReference type="GeneID" id="300080195"/>
<comment type="function">
    <text evidence="4">Nucleoside triphosphate pyrophosphatase that hydrolyzes dTTP and UTP. May have a dual role in cell division arrest and in preventing the incorporation of modified nucleotides into cellular nucleic acids.</text>
</comment>
<evidence type="ECO:0000256" key="3">
    <source>
        <dbReference type="ARBA" id="ARBA00023080"/>
    </source>
</evidence>
<keyword evidence="6" id="KW-1185">Reference proteome</keyword>
<dbReference type="EC" id="3.6.1.9" evidence="4"/>
<dbReference type="InterPro" id="IPR003697">
    <property type="entry name" value="Maf-like"/>
</dbReference>
<evidence type="ECO:0000256" key="2">
    <source>
        <dbReference type="ARBA" id="ARBA00022801"/>
    </source>
</evidence>
<organism evidence="5 6">
    <name type="scientific">Ectopseudomonas hydrolytica</name>
    <dbReference type="NCBI Taxonomy" id="2493633"/>
    <lineage>
        <taxon>Bacteria</taxon>
        <taxon>Pseudomonadati</taxon>
        <taxon>Pseudomonadota</taxon>
        <taxon>Gammaproteobacteria</taxon>
        <taxon>Pseudomonadales</taxon>
        <taxon>Pseudomonadaceae</taxon>
        <taxon>Ectopseudomonas</taxon>
    </lineage>
</organism>
<keyword evidence="2 4" id="KW-0378">Hydrolase</keyword>
<evidence type="ECO:0000313" key="6">
    <source>
        <dbReference type="Proteomes" id="UP001054897"/>
    </source>
</evidence>
<dbReference type="PIRSF" id="PIRSF006305">
    <property type="entry name" value="Maf"/>
    <property type="match status" value="1"/>
</dbReference>
<keyword evidence="4" id="KW-0963">Cytoplasm</keyword>
<dbReference type="Gene3D" id="3.90.950.10">
    <property type="match status" value="1"/>
</dbReference>
<feature type="site" description="Important for substrate specificity" evidence="4">
    <location>
        <position position="12"/>
    </location>
</feature>
<evidence type="ECO:0000313" key="5">
    <source>
        <dbReference type="EMBL" id="USR40694.1"/>
    </source>
</evidence>